<accession>A0A376GZN0</accession>
<sequence>MKKTTLAVVTTLGISLFSFQLGSSLVYADETVETPKSEIVETLPGEGLPDVETELNGGTTEKPAEPEQLQSEKPEKRASGTKPEFPESTLPTDSIEEEGVHSSTTTDSSIVTTPEQSGTTSSSEKNTDSSSMEQPTMSSTSEEPKEEPNQPVEKVTEKSESITKKINLLFQQRSHSIGNPKRWKLRRILLKE</sequence>
<keyword evidence="4" id="KW-1185">Reference proteome</keyword>
<feature type="signal peptide" evidence="2">
    <location>
        <begin position="1"/>
        <end position="28"/>
    </location>
</feature>
<feature type="compositionally biased region" description="Low complexity" evidence="1">
    <location>
        <begin position="102"/>
        <end position="131"/>
    </location>
</feature>
<dbReference type="EMBL" id="UFYW01000001">
    <property type="protein sequence ID" value="STD81588.1"/>
    <property type="molecule type" value="Genomic_DNA"/>
</dbReference>
<evidence type="ECO:0000256" key="1">
    <source>
        <dbReference type="SAM" id="MobiDB-lite"/>
    </source>
</evidence>
<evidence type="ECO:0000313" key="3">
    <source>
        <dbReference type="EMBL" id="STD81588.1"/>
    </source>
</evidence>
<evidence type="ECO:0000313" key="4">
    <source>
        <dbReference type="Proteomes" id="UP000254807"/>
    </source>
</evidence>
<name>A0A376GZN0_ENTGA</name>
<feature type="region of interest" description="Disordered" evidence="1">
    <location>
        <begin position="39"/>
        <end position="160"/>
    </location>
</feature>
<gene>
    <name evidence="3" type="ORF">NCTC12360_00001</name>
</gene>
<dbReference type="Proteomes" id="UP000254807">
    <property type="component" value="Unassembled WGS sequence"/>
</dbReference>
<evidence type="ECO:0000256" key="2">
    <source>
        <dbReference type="SAM" id="SignalP"/>
    </source>
</evidence>
<proteinExistence type="predicted"/>
<feature type="compositionally biased region" description="Basic and acidic residues" evidence="1">
    <location>
        <begin position="142"/>
        <end position="160"/>
    </location>
</feature>
<feature type="compositionally biased region" description="Basic and acidic residues" evidence="1">
    <location>
        <begin position="62"/>
        <end position="78"/>
    </location>
</feature>
<reference evidence="3 4" key="1">
    <citation type="submission" date="2018-06" db="EMBL/GenBank/DDBJ databases">
        <authorList>
            <consortium name="Pathogen Informatics"/>
            <person name="Doyle S."/>
        </authorList>
    </citation>
    <scope>NUCLEOTIDE SEQUENCE [LARGE SCALE GENOMIC DNA]</scope>
    <source>
        <strain evidence="3 4">NCTC12360</strain>
    </source>
</reference>
<feature type="compositionally biased region" description="Polar residues" evidence="1">
    <location>
        <begin position="132"/>
        <end position="141"/>
    </location>
</feature>
<keyword evidence="2" id="KW-0732">Signal</keyword>
<protein>
    <submittedName>
        <fullName evidence="3">Cell wall surface anchor family protein</fullName>
    </submittedName>
</protein>
<organism evidence="3 4">
    <name type="scientific">Enterococcus gallinarum</name>
    <dbReference type="NCBI Taxonomy" id="1353"/>
    <lineage>
        <taxon>Bacteria</taxon>
        <taxon>Bacillati</taxon>
        <taxon>Bacillota</taxon>
        <taxon>Bacilli</taxon>
        <taxon>Lactobacillales</taxon>
        <taxon>Enterococcaceae</taxon>
        <taxon>Enterococcus</taxon>
    </lineage>
</organism>
<dbReference type="RefSeq" id="WP_258863328.1">
    <property type="nucleotide sequence ID" value="NZ_UFYW01000001.1"/>
</dbReference>
<dbReference type="AlphaFoldDB" id="A0A376GZN0"/>
<feature type="chain" id="PRO_5016738345" evidence="2">
    <location>
        <begin position="29"/>
        <end position="192"/>
    </location>
</feature>